<evidence type="ECO:0000313" key="2">
    <source>
        <dbReference type="EMBL" id="MPY47516.1"/>
    </source>
</evidence>
<accession>A0A5N8WL09</accession>
<gene>
    <name evidence="2" type="ORF">FPZ41_02450</name>
</gene>
<dbReference type="AlphaFoldDB" id="A0A5N8WL09"/>
<evidence type="ECO:0000313" key="3">
    <source>
        <dbReference type="Proteomes" id="UP000373149"/>
    </source>
</evidence>
<name>A0A5N8WL09_9ACTN</name>
<dbReference type="Proteomes" id="UP000373149">
    <property type="component" value="Unassembled WGS sequence"/>
</dbReference>
<feature type="region of interest" description="Disordered" evidence="1">
    <location>
        <begin position="41"/>
        <end position="90"/>
    </location>
</feature>
<dbReference type="RefSeq" id="WP_152858524.1">
    <property type="nucleotide sequence ID" value="NZ_VMNX01000003.1"/>
</dbReference>
<proteinExistence type="predicted"/>
<protein>
    <submittedName>
        <fullName evidence="2">Uncharacterized protein</fullName>
    </submittedName>
</protein>
<organism evidence="2 3">
    <name type="scientific">Streptomyces acidicola</name>
    <dbReference type="NCBI Taxonomy" id="2596892"/>
    <lineage>
        <taxon>Bacteria</taxon>
        <taxon>Bacillati</taxon>
        <taxon>Actinomycetota</taxon>
        <taxon>Actinomycetes</taxon>
        <taxon>Kitasatosporales</taxon>
        <taxon>Streptomycetaceae</taxon>
        <taxon>Streptomyces</taxon>
    </lineage>
</organism>
<dbReference type="EMBL" id="VMNX01000003">
    <property type="protein sequence ID" value="MPY47516.1"/>
    <property type="molecule type" value="Genomic_DNA"/>
</dbReference>
<reference evidence="2 3" key="1">
    <citation type="submission" date="2019-09" db="EMBL/GenBank/DDBJ databases">
        <authorList>
            <person name="Duangmal K."/>
            <person name="Teo W.F.A."/>
            <person name="Lipun K."/>
        </authorList>
    </citation>
    <scope>NUCLEOTIDE SEQUENCE [LARGE SCALE GENOMIC DNA]</scope>
    <source>
        <strain evidence="2 3">K1PN6</strain>
    </source>
</reference>
<sequence length="90" mass="9502">MESGSAKNNEIAKYGKYGTKRLILTEYDCTATTDLSPEKLLMDDETCTSPLRRPRARGPGTPSDIPLPASTRAGGAHPVPVPASEALSAT</sequence>
<evidence type="ECO:0000256" key="1">
    <source>
        <dbReference type="SAM" id="MobiDB-lite"/>
    </source>
</evidence>
<keyword evidence="3" id="KW-1185">Reference proteome</keyword>
<comment type="caution">
    <text evidence="2">The sequence shown here is derived from an EMBL/GenBank/DDBJ whole genome shotgun (WGS) entry which is preliminary data.</text>
</comment>